<feature type="domain" description="MaoC-like" evidence="2">
    <location>
        <begin position="19"/>
        <end position="123"/>
    </location>
</feature>
<dbReference type="EMBL" id="JAFEUO010000007">
    <property type="protein sequence ID" value="MBM7085830.1"/>
    <property type="molecule type" value="Genomic_DNA"/>
</dbReference>
<comment type="caution">
    <text evidence="3">The sequence shown here is derived from an EMBL/GenBank/DDBJ whole genome shotgun (WGS) entry which is preliminary data.</text>
</comment>
<evidence type="ECO:0000313" key="3">
    <source>
        <dbReference type="EMBL" id="MBM7085830.1"/>
    </source>
</evidence>
<gene>
    <name evidence="3" type="ORF">JQN84_25215</name>
</gene>
<dbReference type="InterPro" id="IPR002539">
    <property type="entry name" value="MaoC-like_dom"/>
</dbReference>
<reference evidence="3 4" key="1">
    <citation type="submission" date="2021-02" db="EMBL/GenBank/DDBJ databases">
        <authorList>
            <person name="Lee D.-H."/>
        </authorList>
    </citation>
    <scope>NUCLEOTIDE SEQUENCE [LARGE SCALE GENOMIC DNA]</scope>
    <source>
        <strain evidence="3 4">MMS20-R2-29</strain>
    </source>
</reference>
<evidence type="ECO:0000313" key="4">
    <source>
        <dbReference type="Proteomes" id="UP000809587"/>
    </source>
</evidence>
<dbReference type="InterPro" id="IPR029069">
    <property type="entry name" value="HotDog_dom_sf"/>
</dbReference>
<dbReference type="RefSeq" id="WP_204961034.1">
    <property type="nucleotide sequence ID" value="NZ_JAFEUO010000007.1"/>
</dbReference>
<keyword evidence="4" id="KW-1185">Reference proteome</keyword>
<evidence type="ECO:0000259" key="2">
    <source>
        <dbReference type="Pfam" id="PF01575"/>
    </source>
</evidence>
<dbReference type="CDD" id="cd03450">
    <property type="entry name" value="NodN"/>
    <property type="match status" value="1"/>
</dbReference>
<sequence length="162" mass="17310">MRTMRRTTVDTPSDLLGLVGTELGVSAPQVVTQRQVDQFADVTGDHQWIHVDVERARSGPFGGTVVHGFLTLALVPCLLADILEVRTFSMGVNYGLDRVRFVRPLPPGVEIQGTATLVAATAITAPGPEATPGVQAKASVAVEFADTSQPCCVAEILFRYYA</sequence>
<dbReference type="PANTHER" id="PTHR42993">
    <property type="entry name" value="MAOC-LIKE DEHYDRATASE DOMAIN-CONTAINING PROTEIN"/>
    <property type="match status" value="1"/>
</dbReference>
<dbReference type="Proteomes" id="UP000809587">
    <property type="component" value="Unassembled WGS sequence"/>
</dbReference>
<accession>A0ABS2JH41</accession>
<dbReference type="SUPFAM" id="SSF54637">
    <property type="entry name" value="Thioesterase/thiol ester dehydrase-isomerase"/>
    <property type="match status" value="1"/>
</dbReference>
<comment type="similarity">
    <text evidence="1">Belongs to the enoyl-CoA hydratase/isomerase family.</text>
</comment>
<dbReference type="PANTHER" id="PTHR42993:SF1">
    <property type="entry name" value="MAOC-LIKE DEHYDRATASE DOMAIN-CONTAINING PROTEIN"/>
    <property type="match status" value="1"/>
</dbReference>
<dbReference type="InterPro" id="IPR039375">
    <property type="entry name" value="NodN-like"/>
</dbReference>
<dbReference type="Pfam" id="PF01575">
    <property type="entry name" value="MaoC_dehydratas"/>
    <property type="match status" value="1"/>
</dbReference>
<organism evidence="3 4">
    <name type="scientific">Micromonospora humidisoli</name>
    <dbReference type="NCBI Taxonomy" id="2807622"/>
    <lineage>
        <taxon>Bacteria</taxon>
        <taxon>Bacillati</taxon>
        <taxon>Actinomycetota</taxon>
        <taxon>Actinomycetes</taxon>
        <taxon>Micromonosporales</taxon>
        <taxon>Micromonosporaceae</taxon>
        <taxon>Micromonospora</taxon>
    </lineage>
</organism>
<dbReference type="Gene3D" id="3.10.129.10">
    <property type="entry name" value="Hotdog Thioesterase"/>
    <property type="match status" value="1"/>
</dbReference>
<protein>
    <submittedName>
        <fullName evidence="3">MaoC family dehydratase</fullName>
    </submittedName>
</protein>
<name>A0ABS2JH41_9ACTN</name>
<evidence type="ECO:0000256" key="1">
    <source>
        <dbReference type="ARBA" id="ARBA00005254"/>
    </source>
</evidence>
<proteinExistence type="inferred from homology"/>